<organism evidence="6 7">
    <name type="scientific">Meristemomyces frigidus</name>
    <dbReference type="NCBI Taxonomy" id="1508187"/>
    <lineage>
        <taxon>Eukaryota</taxon>
        <taxon>Fungi</taxon>
        <taxon>Dikarya</taxon>
        <taxon>Ascomycota</taxon>
        <taxon>Pezizomycotina</taxon>
        <taxon>Dothideomycetes</taxon>
        <taxon>Dothideomycetidae</taxon>
        <taxon>Mycosphaerellales</taxon>
        <taxon>Teratosphaeriaceae</taxon>
        <taxon>Meristemomyces</taxon>
    </lineage>
</organism>
<gene>
    <name evidence="6" type="ORF">LTR62_003263</name>
</gene>
<feature type="transmembrane region" description="Helical" evidence="5">
    <location>
        <begin position="302"/>
        <end position="322"/>
    </location>
</feature>
<dbReference type="InterPro" id="IPR007568">
    <property type="entry name" value="RTA1"/>
</dbReference>
<feature type="transmembrane region" description="Helical" evidence="5">
    <location>
        <begin position="226"/>
        <end position="246"/>
    </location>
</feature>
<dbReference type="PANTHER" id="PTHR31465">
    <property type="entry name" value="PROTEIN RTA1-RELATED"/>
    <property type="match status" value="1"/>
</dbReference>
<evidence type="ECO:0000313" key="7">
    <source>
        <dbReference type="Proteomes" id="UP001310890"/>
    </source>
</evidence>
<proteinExistence type="predicted"/>
<name>A0AAN7TJ17_9PEZI</name>
<feature type="transmembrane region" description="Helical" evidence="5">
    <location>
        <begin position="143"/>
        <end position="164"/>
    </location>
</feature>
<feature type="transmembrane region" description="Helical" evidence="5">
    <location>
        <begin position="185"/>
        <end position="206"/>
    </location>
</feature>
<comment type="caution">
    <text evidence="6">The sequence shown here is derived from an EMBL/GenBank/DDBJ whole genome shotgun (WGS) entry which is preliminary data.</text>
</comment>
<keyword evidence="3 5" id="KW-1133">Transmembrane helix</keyword>
<protein>
    <submittedName>
        <fullName evidence="6">Uncharacterized protein</fullName>
    </submittedName>
</protein>
<evidence type="ECO:0000256" key="4">
    <source>
        <dbReference type="ARBA" id="ARBA00023136"/>
    </source>
</evidence>
<keyword evidence="4 5" id="KW-0472">Membrane</keyword>
<dbReference type="PANTHER" id="PTHR31465:SF15">
    <property type="entry name" value="LIPID TRANSPORTER ATNI-RELATED"/>
    <property type="match status" value="1"/>
</dbReference>
<dbReference type="Proteomes" id="UP001310890">
    <property type="component" value="Unassembled WGS sequence"/>
</dbReference>
<feature type="transmembrane region" description="Helical" evidence="5">
    <location>
        <begin position="88"/>
        <end position="106"/>
    </location>
</feature>
<sequence>MLVLFSRQSMSSHTHGAQPANAQLGDIGTYNGLAVGPLPSLDSHPTSSPIPYPTQTFQHPIYDYEMSQQCAALTTPNTNWSFCPNKPASYLFAVLFGLTFVTHVIQMIKSRKWYCWVIAFSAAAQFATYVVRTLSILNPANEAIYALWFVLILIAPIFTNAFVYMALGRAVYNFTSSANIFKVRAWYFGLIFVLLDITALIIQVLGATVASASDTKTSTIMLGLHIYMIGIGFQQLCILVFLSLAGGFHAQLKRQPATPQRRTAFRLLYVVYGILLLITIRIIFRIIEYSDGLKSSIPQHEAFQYVLDSTPMLIALVLLNVIHPGTLMKGKESDMPSRKQRKVMKKEGVVLKGRADEYLLTSLTPYRPESRTMAYTRMV</sequence>
<comment type="subcellular location">
    <subcellularLocation>
        <location evidence="1">Membrane</location>
        <topology evidence="1">Multi-pass membrane protein</topology>
    </subcellularLocation>
</comment>
<evidence type="ECO:0000256" key="2">
    <source>
        <dbReference type="ARBA" id="ARBA00022692"/>
    </source>
</evidence>
<feature type="transmembrane region" description="Helical" evidence="5">
    <location>
        <begin position="113"/>
        <end position="131"/>
    </location>
</feature>
<dbReference type="Pfam" id="PF04479">
    <property type="entry name" value="RTA1"/>
    <property type="match status" value="1"/>
</dbReference>
<feature type="transmembrane region" description="Helical" evidence="5">
    <location>
        <begin position="267"/>
        <end position="287"/>
    </location>
</feature>
<evidence type="ECO:0000256" key="1">
    <source>
        <dbReference type="ARBA" id="ARBA00004141"/>
    </source>
</evidence>
<dbReference type="AlphaFoldDB" id="A0AAN7TJ17"/>
<accession>A0AAN7TJ17</accession>
<reference evidence="6" key="1">
    <citation type="submission" date="2023-08" db="EMBL/GenBank/DDBJ databases">
        <title>Black Yeasts Isolated from many extreme environments.</title>
        <authorList>
            <person name="Coleine C."/>
            <person name="Stajich J.E."/>
            <person name="Selbmann L."/>
        </authorList>
    </citation>
    <scope>NUCLEOTIDE SEQUENCE</scope>
    <source>
        <strain evidence="6">CCFEE 5401</strain>
    </source>
</reference>
<dbReference type="EMBL" id="JAVRRL010000022">
    <property type="protein sequence ID" value="KAK5113636.1"/>
    <property type="molecule type" value="Genomic_DNA"/>
</dbReference>
<evidence type="ECO:0000256" key="3">
    <source>
        <dbReference type="ARBA" id="ARBA00022989"/>
    </source>
</evidence>
<evidence type="ECO:0000256" key="5">
    <source>
        <dbReference type="SAM" id="Phobius"/>
    </source>
</evidence>
<keyword evidence="2 5" id="KW-0812">Transmembrane</keyword>
<dbReference type="GO" id="GO:0016020">
    <property type="term" value="C:membrane"/>
    <property type="evidence" value="ECO:0007669"/>
    <property type="project" value="UniProtKB-SubCell"/>
</dbReference>
<evidence type="ECO:0000313" key="6">
    <source>
        <dbReference type="EMBL" id="KAK5113636.1"/>
    </source>
</evidence>